<sequence>MIRRHATAITSKGGRYWRLVVTLLIISTVALLVWKKSEPTNDITIDIDSEDPEDSTFQLASIYRHGVGQVKDAIQKLEVTDEFVIKAGDHYNNEVATNAIDDSVWTTNARYATDNPFGFKFKLKGQKVLMRRLKDRSPEFMEGYLDFALDSPLKASKVSLDWVDEIVEAPNVTDKDTILSLALMSSNAYVRLPHTGDWRNVSLPWNESDPDSYGWDGDGLRGHIFYNEKENVVVLAIKGTSSQGLPGSGEEDTIPNDKINDNLLFSCCCARISYLWTTVCDCYTKSYTCDESCLEKEFRRKDRYYAATMEIYKDVLNNYPDATIWITGHSLGGALASLLARTYGWPAVGFEAPGELLAAKRLHLPFPPGLPIYEEAVWNIGHTADPIFMGTCNGASSSCSIAGYAMETACHTGKICIYDSVTDLGWRVSMLNHRIHTVIDGVLTEYDQVAHCKQPEPCIDCFNWKYIRDRNAPTTTSTSSTSSKVPTSTSTSSSCVGHNWFGICTSYGLS</sequence>
<reference evidence="24 25" key="1">
    <citation type="submission" date="2016-08" db="EMBL/GenBank/DDBJ databases">
        <title>Draft genome sequence of allopolyploid Zygosaccharomyces rouxii.</title>
        <authorList>
            <person name="Watanabe J."/>
            <person name="Uehara K."/>
            <person name="Mogi Y."/>
            <person name="Tsukioka Y."/>
        </authorList>
    </citation>
    <scope>NUCLEOTIDE SEQUENCE [LARGE SCALE GENOMIC DNA]</scope>
    <source>
        <strain evidence="24 25">NBRC 110957</strain>
    </source>
</reference>
<dbReference type="FunFam" id="3.40.50.1820:FF:000339">
    <property type="entry name" value="Lipase, putative"/>
    <property type="match status" value="1"/>
</dbReference>
<dbReference type="PANTHER" id="PTHR47175">
    <property type="entry name" value="LIPASE ATG15-RELATED"/>
    <property type="match status" value="1"/>
</dbReference>
<evidence type="ECO:0000256" key="3">
    <source>
        <dbReference type="ARBA" id="ARBA00004343"/>
    </source>
</evidence>
<keyword evidence="15" id="KW-0072">Autophagy</keyword>
<proteinExistence type="inferred from homology"/>
<dbReference type="InterPro" id="IPR002921">
    <property type="entry name" value="Fungal_lipase-type"/>
</dbReference>
<evidence type="ECO:0000256" key="14">
    <source>
        <dbReference type="ARBA" id="ARBA00022989"/>
    </source>
</evidence>
<dbReference type="GO" id="GO:0034496">
    <property type="term" value="P:multivesicular body membrane disassembly"/>
    <property type="evidence" value="ECO:0007669"/>
    <property type="project" value="TreeGrafter"/>
</dbReference>
<dbReference type="Gene3D" id="3.40.50.1820">
    <property type="entry name" value="alpha/beta hydrolase"/>
    <property type="match status" value="1"/>
</dbReference>
<keyword evidence="17 22" id="KW-0472">Membrane</keyword>
<evidence type="ECO:0000256" key="19">
    <source>
        <dbReference type="ARBA" id="ARBA00024663"/>
    </source>
</evidence>
<keyword evidence="9 22" id="KW-0812">Transmembrane</keyword>
<gene>
    <name evidence="24" type="ORF">ZYGR_0N03500</name>
</gene>
<evidence type="ECO:0000256" key="16">
    <source>
        <dbReference type="ARBA" id="ARBA00023098"/>
    </source>
</evidence>
<feature type="transmembrane region" description="Helical" evidence="22">
    <location>
        <begin position="16"/>
        <end position="34"/>
    </location>
</feature>
<dbReference type="eggNOG" id="KOG4540">
    <property type="taxonomic scope" value="Eukaryota"/>
</dbReference>
<evidence type="ECO:0000256" key="11">
    <source>
        <dbReference type="ARBA" id="ARBA00022801"/>
    </source>
</evidence>
<accession>A0A1Q2ZZR0</accession>
<evidence type="ECO:0000256" key="1">
    <source>
        <dbReference type="ARBA" id="ARBA00001024"/>
    </source>
</evidence>
<dbReference type="GO" id="GO:0004620">
    <property type="term" value="F:phospholipase activity"/>
    <property type="evidence" value="ECO:0007669"/>
    <property type="project" value="TreeGrafter"/>
</dbReference>
<evidence type="ECO:0000256" key="13">
    <source>
        <dbReference type="ARBA" id="ARBA00022968"/>
    </source>
</evidence>
<dbReference type="OrthoDB" id="58570at2759"/>
<comment type="subcellular location">
    <subcellularLocation>
        <location evidence="3">Endosome</location>
        <location evidence="3">Multivesicular body membrane</location>
        <topology evidence="3">Single-pass type II membrane protein</topology>
    </subcellularLocation>
    <subcellularLocation>
        <location evidence="2">Prevacuolar compartment membrane</location>
        <topology evidence="2">Single-pass type II membrane protein</topology>
    </subcellularLocation>
</comment>
<dbReference type="InterPro" id="IPR050805">
    <property type="entry name" value="ATG15_Lipase"/>
</dbReference>
<dbReference type="GO" id="GO:0004806">
    <property type="term" value="F:triacylglycerol lipase activity"/>
    <property type="evidence" value="ECO:0007669"/>
    <property type="project" value="UniProtKB-EC"/>
</dbReference>
<feature type="region of interest" description="Disordered" evidence="21">
    <location>
        <begin position="473"/>
        <end position="493"/>
    </location>
</feature>
<evidence type="ECO:0000256" key="12">
    <source>
        <dbReference type="ARBA" id="ARBA00022963"/>
    </source>
</evidence>
<comment type="caution">
    <text evidence="24">The sequence shown here is derived from an EMBL/GenBank/DDBJ whole genome shotgun (WGS) entry which is preliminary data.</text>
</comment>
<keyword evidence="10" id="KW-0967">Endosome</keyword>
<feature type="compositionally biased region" description="Low complexity" evidence="21">
    <location>
        <begin position="474"/>
        <end position="493"/>
    </location>
</feature>
<evidence type="ECO:0000256" key="15">
    <source>
        <dbReference type="ARBA" id="ARBA00023006"/>
    </source>
</evidence>
<comment type="similarity">
    <text evidence="4">Belongs to the AB hydrolase superfamily. Lipase family.</text>
</comment>
<dbReference type="GO" id="GO:0032585">
    <property type="term" value="C:multivesicular body membrane"/>
    <property type="evidence" value="ECO:0007669"/>
    <property type="project" value="UniProtKB-SubCell"/>
</dbReference>
<dbReference type="GO" id="GO:0046461">
    <property type="term" value="P:neutral lipid catabolic process"/>
    <property type="evidence" value="ECO:0007669"/>
    <property type="project" value="TreeGrafter"/>
</dbReference>
<evidence type="ECO:0000256" key="6">
    <source>
        <dbReference type="ARBA" id="ARBA00013279"/>
    </source>
</evidence>
<evidence type="ECO:0000256" key="4">
    <source>
        <dbReference type="ARBA" id="ARBA00010701"/>
    </source>
</evidence>
<comment type="catalytic activity">
    <reaction evidence="1">
        <text>a triacylglycerol + H2O = a diacylglycerol + a fatty acid + H(+)</text>
        <dbReference type="Rhea" id="RHEA:12044"/>
        <dbReference type="ChEBI" id="CHEBI:15377"/>
        <dbReference type="ChEBI" id="CHEBI:15378"/>
        <dbReference type="ChEBI" id="CHEBI:17855"/>
        <dbReference type="ChEBI" id="CHEBI:18035"/>
        <dbReference type="ChEBI" id="CHEBI:28868"/>
        <dbReference type="EC" id="3.1.1.3"/>
    </reaction>
</comment>
<dbReference type="GO" id="GO:0034727">
    <property type="term" value="P:piecemeal microautophagy of the nucleus"/>
    <property type="evidence" value="ECO:0007669"/>
    <property type="project" value="TreeGrafter"/>
</dbReference>
<keyword evidence="11" id="KW-0378">Hydrolase</keyword>
<dbReference type="GO" id="GO:0005775">
    <property type="term" value="C:vacuolar lumen"/>
    <property type="evidence" value="ECO:0007669"/>
    <property type="project" value="TreeGrafter"/>
</dbReference>
<evidence type="ECO:0000256" key="10">
    <source>
        <dbReference type="ARBA" id="ARBA00022753"/>
    </source>
</evidence>
<evidence type="ECO:0000259" key="23">
    <source>
        <dbReference type="Pfam" id="PF01764"/>
    </source>
</evidence>
<comment type="subunit">
    <text evidence="5">Binds to both phosphatidylinositol (PI) and phosphatidylinositol 3,5-bisphosphate (PIP2).</text>
</comment>
<evidence type="ECO:0000256" key="2">
    <source>
        <dbReference type="ARBA" id="ARBA00004270"/>
    </source>
</evidence>
<dbReference type="AlphaFoldDB" id="A0A1Q2ZZR0"/>
<evidence type="ECO:0000256" key="5">
    <source>
        <dbReference type="ARBA" id="ARBA00011137"/>
    </source>
</evidence>
<keyword evidence="12" id="KW-0442">Lipid degradation</keyword>
<dbReference type="EMBL" id="BDGX01000014">
    <property type="protein sequence ID" value="GAV48945.1"/>
    <property type="molecule type" value="Genomic_DNA"/>
</dbReference>
<evidence type="ECO:0000256" key="18">
    <source>
        <dbReference type="ARBA" id="ARBA00023180"/>
    </source>
</evidence>
<protein>
    <recommendedName>
        <fullName evidence="7">Putative lipase ATG15</fullName>
        <ecNumber evidence="6">3.1.1.3</ecNumber>
    </recommendedName>
    <alternativeName>
        <fullName evidence="20">Autophagy-related protein 15</fullName>
    </alternativeName>
    <alternativeName>
        <fullName evidence="8">Putative lipase atg15</fullName>
    </alternativeName>
</protein>
<comment type="function">
    <text evidence="19">Lipase which is essential for lysis of subvacuolar cytoplasm to vacuole targeted bodies and intravacuolar autophagic bodies. Involved in the lysis of intravacuolar multivesicular body (MVB) vesicles. The intravacuolar membrane disintegration by ATG15 is critical to life span extension.</text>
</comment>
<dbReference type="InterPro" id="IPR029058">
    <property type="entry name" value="AB_hydrolase_fold"/>
</dbReference>
<evidence type="ECO:0000256" key="20">
    <source>
        <dbReference type="ARBA" id="ARBA00029828"/>
    </source>
</evidence>
<feature type="domain" description="Fungal lipase-type" evidence="23">
    <location>
        <begin position="310"/>
        <end position="340"/>
    </location>
</feature>
<evidence type="ECO:0000256" key="9">
    <source>
        <dbReference type="ARBA" id="ARBA00022692"/>
    </source>
</evidence>
<evidence type="ECO:0000256" key="17">
    <source>
        <dbReference type="ARBA" id="ARBA00023136"/>
    </source>
</evidence>
<evidence type="ECO:0000256" key="8">
    <source>
        <dbReference type="ARBA" id="ARBA00019241"/>
    </source>
</evidence>
<organism evidence="24 25">
    <name type="scientific">Zygosaccharomyces rouxii</name>
    <dbReference type="NCBI Taxonomy" id="4956"/>
    <lineage>
        <taxon>Eukaryota</taxon>
        <taxon>Fungi</taxon>
        <taxon>Dikarya</taxon>
        <taxon>Ascomycota</taxon>
        <taxon>Saccharomycotina</taxon>
        <taxon>Saccharomycetes</taxon>
        <taxon>Saccharomycetales</taxon>
        <taxon>Saccharomycetaceae</taxon>
        <taxon>Zygosaccharomyces</taxon>
    </lineage>
</organism>
<keyword evidence="16" id="KW-0443">Lipid metabolism</keyword>
<evidence type="ECO:0000256" key="21">
    <source>
        <dbReference type="SAM" id="MobiDB-lite"/>
    </source>
</evidence>
<keyword evidence="13" id="KW-0735">Signal-anchor</keyword>
<evidence type="ECO:0000256" key="7">
    <source>
        <dbReference type="ARBA" id="ARBA00018542"/>
    </source>
</evidence>
<dbReference type="EC" id="3.1.1.3" evidence="6"/>
<dbReference type="GO" id="GO:0006660">
    <property type="term" value="P:phosphatidylserine catabolic process"/>
    <property type="evidence" value="ECO:0007669"/>
    <property type="project" value="TreeGrafter"/>
</dbReference>
<keyword evidence="18" id="KW-0325">Glycoprotein</keyword>
<evidence type="ECO:0000313" key="24">
    <source>
        <dbReference type="EMBL" id="GAV48945.1"/>
    </source>
</evidence>
<dbReference type="SUPFAM" id="SSF53474">
    <property type="entry name" value="alpha/beta-Hydrolases"/>
    <property type="match status" value="1"/>
</dbReference>
<name>A0A1Q2ZZR0_ZYGRO</name>
<keyword evidence="14 22" id="KW-1133">Transmembrane helix</keyword>
<evidence type="ECO:0000313" key="25">
    <source>
        <dbReference type="Proteomes" id="UP000187013"/>
    </source>
</evidence>
<dbReference type="PANTHER" id="PTHR47175:SF2">
    <property type="entry name" value="LIPASE ATG15-RELATED"/>
    <property type="match status" value="1"/>
</dbReference>
<evidence type="ECO:0000256" key="22">
    <source>
        <dbReference type="SAM" id="Phobius"/>
    </source>
</evidence>
<dbReference type="Proteomes" id="UP000187013">
    <property type="component" value="Unassembled WGS sequence"/>
</dbReference>
<dbReference type="CDD" id="cd00519">
    <property type="entry name" value="Lipase_3"/>
    <property type="match status" value="1"/>
</dbReference>
<dbReference type="Pfam" id="PF01764">
    <property type="entry name" value="Lipase_3"/>
    <property type="match status" value="1"/>
</dbReference>